<dbReference type="InterPro" id="IPR000510">
    <property type="entry name" value="Nase/OxRdtase_comp1"/>
</dbReference>
<dbReference type="InterPro" id="IPR049939">
    <property type="entry name" value="NifE-like"/>
</dbReference>
<dbReference type="RefSeq" id="WP_073283336.1">
    <property type="nucleotide sequence ID" value="NZ_FRCP01000006.1"/>
</dbReference>
<evidence type="ECO:0000313" key="2">
    <source>
        <dbReference type="EMBL" id="SHM11493.1"/>
    </source>
</evidence>
<name>A0A1M7G5D6_9FIRM</name>
<organism evidence="2 3">
    <name type="scientific">Anaerosporobacter mobilis DSM 15930</name>
    <dbReference type="NCBI Taxonomy" id="1120996"/>
    <lineage>
        <taxon>Bacteria</taxon>
        <taxon>Bacillati</taxon>
        <taxon>Bacillota</taxon>
        <taxon>Clostridia</taxon>
        <taxon>Lachnospirales</taxon>
        <taxon>Lachnospiraceae</taxon>
        <taxon>Anaerosporobacter</taxon>
    </lineage>
</organism>
<protein>
    <submittedName>
        <fullName evidence="2">Nitrogenase molybdenum-iron protein beta chain</fullName>
    </submittedName>
</protein>
<dbReference type="Proteomes" id="UP000184038">
    <property type="component" value="Unassembled WGS sequence"/>
</dbReference>
<keyword evidence="3" id="KW-1185">Reference proteome</keyword>
<reference evidence="2 3" key="1">
    <citation type="submission" date="2016-11" db="EMBL/GenBank/DDBJ databases">
        <authorList>
            <person name="Jaros S."/>
            <person name="Januszkiewicz K."/>
            <person name="Wedrychowicz H."/>
        </authorList>
    </citation>
    <scope>NUCLEOTIDE SEQUENCE [LARGE SCALE GENOMIC DNA]</scope>
    <source>
        <strain evidence="2 3">DSM 15930</strain>
    </source>
</reference>
<dbReference type="AlphaFoldDB" id="A0A1M7G5D6"/>
<dbReference type="STRING" id="1120996.SAMN02746066_00843"/>
<dbReference type="Gene3D" id="3.40.50.1980">
    <property type="entry name" value="Nitrogenase molybdenum iron protein domain"/>
    <property type="match status" value="3"/>
</dbReference>
<evidence type="ECO:0000313" key="3">
    <source>
        <dbReference type="Proteomes" id="UP000184038"/>
    </source>
</evidence>
<dbReference type="OrthoDB" id="9802175at2"/>
<feature type="domain" description="Nitrogenase/oxidoreductase component 1" evidence="1">
    <location>
        <begin position="12"/>
        <end position="429"/>
    </location>
</feature>
<dbReference type="Pfam" id="PF00148">
    <property type="entry name" value="Oxidored_nitro"/>
    <property type="match status" value="1"/>
</dbReference>
<dbReference type="PANTHER" id="PTHR42956:SF1">
    <property type="entry name" value="NITROGENASE IRON-MOLYBDENUM COFACTOR BIOSYNTHESIS PROTEIN NIFE"/>
    <property type="match status" value="1"/>
</dbReference>
<dbReference type="SUPFAM" id="SSF53807">
    <property type="entry name" value="Helical backbone' metal receptor"/>
    <property type="match status" value="1"/>
</dbReference>
<sequence length="431" mass="48570">MSKSIERGRYGCNLHGAIQTITQIQGVVPILHTTPGCGLQHDIAKKVGSAFAAYVQGYEIPSSNVYEKQVIFGGTSRLREQIKNTVKVMNGDLYVTLSGCESEMVGDDSISMTQEIVDQGEKAINYRAPGFKGDQYIGYEGIVSTLIDKLPSVYENVEEESSDNRIKVNILGIIPVQDIYWQGNLDEIQRVLQPLGIKVNKLLGYKQSIDNWRRMNTANLNIVVSKWGIEAAKKLKKLYHTPYIVVDNLGMGPDAMELLVDQIAKEIPIKVEIARDFFRAGKERFRYALKQITEYYYDYDFQKSVVIVGDESTTIRYADFLTRYLGMEILAIIITDFVGEETKQEPSEYLRSLAYDIYYKKDTREISQLIEEANPELVLGSSLEEEIARSLGAYHYTISYPAYNKVIISSCNVGYEGGIGLIENLSSVLLQ</sequence>
<evidence type="ECO:0000259" key="1">
    <source>
        <dbReference type="Pfam" id="PF00148"/>
    </source>
</evidence>
<dbReference type="EMBL" id="FRCP01000006">
    <property type="protein sequence ID" value="SHM11493.1"/>
    <property type="molecule type" value="Genomic_DNA"/>
</dbReference>
<dbReference type="GO" id="GO:0016491">
    <property type="term" value="F:oxidoreductase activity"/>
    <property type="evidence" value="ECO:0007669"/>
    <property type="project" value="InterPro"/>
</dbReference>
<gene>
    <name evidence="2" type="ORF">SAMN02746066_00843</name>
</gene>
<dbReference type="PANTHER" id="PTHR42956">
    <property type="entry name" value="NITROGENASE IRON-MOLYBDENUM COFACTOR BIOSYNTHESIS PROTEIN NIFE"/>
    <property type="match status" value="1"/>
</dbReference>
<accession>A0A1M7G5D6</accession>
<proteinExistence type="predicted"/>